<dbReference type="STRING" id="1071381.G8BMU6"/>
<comment type="function">
    <text evidence="4">Component of the exocyst complex involved in the docking of exocytic vesicles with fusion sites on the plasma membrane.</text>
</comment>
<evidence type="ECO:0000256" key="3">
    <source>
        <dbReference type="ARBA" id="ARBA00022483"/>
    </source>
</evidence>
<sequence>MSNPFDITENQLLDFYELNSLDPKDSWLSNSTKTTDLSKWQNVSDFQDESYEILKDLMNQKILDNNNPSNNSQINNDIVADPLNNKKMLEVLNMNKIPLEMQSNFLINNKKFDVIKFLKVIHDKDSFEDLSQSLDNLDNNLKNQSKELRMLIQDNFTKYVKVKNRVDQIYENFSSQDRSNSRNSIDIEALNGKLDDAVKATNQRLKPLYESANKIANYEKAKTFFEENKLYINSPKLLRTYLEKKEYRSLMVEYLNALNNYNELKVSYEKHNIKLPTIITRIHLENEKLIESYRCHIWEDLLNLENDVTQEQFLQLISKLLDLDCNQGNPILKWISKRLDSFITQFEELSVEFRGKIINSGKAILSNFKDSSEDAVDLSHYLSVETISNDYSSSFKETSEDINHNNSMSNNRNVNELVTSDKKFNENRKLGVLPIEFLTDSSIIIEMWLLILRYIDLIEKCSRQFIEFWDHVEKFMDGSYKSILLNDKKKENILGNMDTIDNYMNHLTIDEQHVREVRLRGQNMIELISLKIADIFESTQATLLLENINQKSDKDNQATEKSTGDFGFVPPYANCLSCLRYLPRIVGPILRFSTELAQLGISSHSVEILKELTTVVLTRTVDAISATKLRDISNFYKLEDWQVYQTVPLDVETKKSVEYGITQFPEIVRIFQELSIRTIRDILFSFEKLPVFNGISIVSYPSKKLLANVEMQQIVSLESVLEAILKNAAKDKDNPRNFHTILTLTNLQYIREVTFTHTLQYFDEAFEWNLKSKNLELFNLLVKMEQSIFGNYLSDLKINLRDILEMKFREISWATFTSNSFRVSDYIIEGLMVLVTVHSECFRMGPQLINKILKETQIFISKYLFESFKPLIGNISSDGLLQITVDLQFFQSVLTDLLENDTKVTLTACLQNCFQNNTTKMKKCIQETTPIVEANLTRTSTQFAAFK</sequence>
<dbReference type="GO" id="GO:0006893">
    <property type="term" value="P:Golgi to plasma membrane transport"/>
    <property type="evidence" value="ECO:0007669"/>
    <property type="project" value="UniProtKB-UniRule"/>
</dbReference>
<evidence type="ECO:0000256" key="2">
    <source>
        <dbReference type="ARBA" id="ARBA00022448"/>
    </source>
</evidence>
<dbReference type="GO" id="GO:0001927">
    <property type="term" value="P:exocyst assembly"/>
    <property type="evidence" value="ECO:0007669"/>
    <property type="project" value="EnsemblFungi"/>
</dbReference>
<evidence type="ECO:0000256" key="4">
    <source>
        <dbReference type="RuleBase" id="RU365069"/>
    </source>
</evidence>
<dbReference type="GO" id="GO:0005935">
    <property type="term" value="C:cellular bud neck"/>
    <property type="evidence" value="ECO:0007669"/>
    <property type="project" value="EnsemblFungi"/>
</dbReference>
<dbReference type="PANTHER" id="PTHR13043:SF1">
    <property type="entry name" value="EXOCYST COMPLEX COMPONENT 2"/>
    <property type="match status" value="1"/>
</dbReference>
<reference evidence="7 8" key="1">
    <citation type="journal article" date="2011" name="Proc. Natl. Acad. Sci. U.S.A.">
        <title>Evolutionary erosion of yeast sex chromosomes by mating-type switching accidents.</title>
        <authorList>
            <person name="Gordon J.L."/>
            <person name="Armisen D."/>
            <person name="Proux-Wera E."/>
            <person name="Oheigeartaigh S.S."/>
            <person name="Byrne K.P."/>
            <person name="Wolfe K.H."/>
        </authorList>
    </citation>
    <scope>NUCLEOTIDE SEQUENCE [LARGE SCALE GENOMIC DNA]</scope>
    <source>
        <strain evidence="8">ATCC 24235 / CBS 4417 / NBRC 1672 / NRRL Y-8282 / UCD 70-5</strain>
    </source>
</reference>
<dbReference type="Pfam" id="PF15469">
    <property type="entry name" value="Sec5"/>
    <property type="match status" value="1"/>
</dbReference>
<dbReference type="GO" id="GO:0015031">
    <property type="term" value="P:protein transport"/>
    <property type="evidence" value="ECO:0007669"/>
    <property type="project" value="UniProtKB-KW"/>
</dbReference>
<dbReference type="PANTHER" id="PTHR13043">
    <property type="entry name" value="EXOCYST COMPLEX COMPONENT SEC5"/>
    <property type="match status" value="1"/>
</dbReference>
<evidence type="ECO:0000313" key="8">
    <source>
        <dbReference type="Proteomes" id="UP000005666"/>
    </source>
</evidence>
<proteinExistence type="inferred from homology"/>
<feature type="domain" description="Exocyst complex component EXOC2/Sec5 N-terminal" evidence="6">
    <location>
        <begin position="81"/>
        <end position="946"/>
    </location>
</feature>
<dbReference type="KEGG" id="tpf:TPHA_0A01410"/>
<gene>
    <name evidence="7" type="primary">TPHA0A01410</name>
    <name evidence="7" type="ordered locus">TPHA_0A01410</name>
</gene>
<comment type="subunit">
    <text evidence="4">Component of the exocyst complex.</text>
</comment>
<dbReference type="eggNOG" id="KOG2347">
    <property type="taxonomic scope" value="Eukaryota"/>
</dbReference>
<dbReference type="AlphaFoldDB" id="G8BMU6"/>
<feature type="coiled-coil region" evidence="5">
    <location>
        <begin position="127"/>
        <end position="154"/>
    </location>
</feature>
<dbReference type="GO" id="GO:0000145">
    <property type="term" value="C:exocyst"/>
    <property type="evidence" value="ECO:0007669"/>
    <property type="project" value="UniProtKB-UniRule"/>
</dbReference>
<dbReference type="InterPro" id="IPR029175">
    <property type="entry name" value="EXOC2/Sec5"/>
</dbReference>
<dbReference type="OrthoDB" id="26242at2759"/>
<comment type="similarity">
    <text evidence="1 4">Belongs to the SEC5 family.</text>
</comment>
<dbReference type="GO" id="GO:0000131">
    <property type="term" value="C:incipient cellular bud site"/>
    <property type="evidence" value="ECO:0007669"/>
    <property type="project" value="EnsemblFungi"/>
</dbReference>
<evidence type="ECO:0000256" key="1">
    <source>
        <dbReference type="ARBA" id="ARBA00010578"/>
    </source>
</evidence>
<name>G8BMU6_TETPH</name>
<keyword evidence="4" id="KW-0653">Protein transport</keyword>
<evidence type="ECO:0000259" key="6">
    <source>
        <dbReference type="Pfam" id="PF15469"/>
    </source>
</evidence>
<dbReference type="InterPro" id="IPR039481">
    <property type="entry name" value="EXOC2/Sec5_N_dom"/>
</dbReference>
<dbReference type="GeneID" id="11532212"/>
<dbReference type="OMA" id="RMWMDVD"/>
<protein>
    <recommendedName>
        <fullName evidence="4">Exocyst complex component SEC5</fullName>
    </recommendedName>
</protein>
<keyword evidence="2 4" id="KW-0813">Transport</keyword>
<evidence type="ECO:0000313" key="7">
    <source>
        <dbReference type="EMBL" id="CCE61224.1"/>
    </source>
</evidence>
<keyword evidence="8" id="KW-1185">Reference proteome</keyword>
<organism evidence="7 8">
    <name type="scientific">Tetrapisispora phaffii (strain ATCC 24235 / CBS 4417 / NBRC 1672 / NRRL Y-8282 / UCD 70-5)</name>
    <name type="common">Yeast</name>
    <name type="synonym">Fabospora phaffii</name>
    <dbReference type="NCBI Taxonomy" id="1071381"/>
    <lineage>
        <taxon>Eukaryota</taxon>
        <taxon>Fungi</taxon>
        <taxon>Dikarya</taxon>
        <taxon>Ascomycota</taxon>
        <taxon>Saccharomycotina</taxon>
        <taxon>Saccharomycetes</taxon>
        <taxon>Saccharomycetales</taxon>
        <taxon>Saccharomycetaceae</taxon>
        <taxon>Tetrapisispora</taxon>
    </lineage>
</organism>
<dbReference type="Proteomes" id="UP000005666">
    <property type="component" value="Chromosome 1"/>
</dbReference>
<accession>G8BMU6</accession>
<keyword evidence="3 4" id="KW-0268">Exocytosis</keyword>
<dbReference type="GO" id="GO:0048309">
    <property type="term" value="P:endoplasmic reticulum inheritance"/>
    <property type="evidence" value="ECO:0007669"/>
    <property type="project" value="EnsemblFungi"/>
</dbReference>
<keyword evidence="5" id="KW-0175">Coiled coil</keyword>
<dbReference type="HOGENOM" id="CLU_339546_0_0_1"/>
<dbReference type="GO" id="GO:0005934">
    <property type="term" value="C:cellular bud tip"/>
    <property type="evidence" value="ECO:0007669"/>
    <property type="project" value="EnsemblFungi"/>
</dbReference>
<dbReference type="EMBL" id="HE612856">
    <property type="protein sequence ID" value="CCE61224.1"/>
    <property type="molecule type" value="Genomic_DNA"/>
</dbReference>
<evidence type="ECO:0000256" key="5">
    <source>
        <dbReference type="SAM" id="Coils"/>
    </source>
</evidence>
<dbReference type="RefSeq" id="XP_003683658.1">
    <property type="nucleotide sequence ID" value="XM_003683610.1"/>
</dbReference>